<keyword evidence="2" id="KW-0732">Signal</keyword>
<proteinExistence type="inferred from homology"/>
<comment type="caution">
    <text evidence="3">The sequence shown here is derived from an EMBL/GenBank/DDBJ whole genome shotgun (WGS) entry which is preliminary data.</text>
</comment>
<evidence type="ECO:0000313" key="3">
    <source>
        <dbReference type="EMBL" id="MFC3175385.1"/>
    </source>
</evidence>
<dbReference type="Proteomes" id="UP001595604">
    <property type="component" value="Unassembled WGS sequence"/>
</dbReference>
<evidence type="ECO:0000256" key="2">
    <source>
        <dbReference type="SAM" id="SignalP"/>
    </source>
</evidence>
<sequence length="231" mass="23869">MKKTMLTAAAAFAALAVPAAAHAGSAEGKIQVKLLATGVLPDGDISRINNPGVLALPANAALAANPHTYASDNVVPTVAIEYFFTPNVSVETICCVTKHHVNGAGSLATTNLVNNISIIPATVTVKYHAPLGPIKPYLGVGPTLFLVLDSEPGATAATFSSTTKLSSEAGVVVQAGVDVPLGSSGYALSLDAKKYWVSTNARWYNAAGVEQLSTRHKLDPWVLSAGVAYRF</sequence>
<dbReference type="InterPro" id="IPR011250">
    <property type="entry name" value="OMP/PagP_B-barrel"/>
</dbReference>
<feature type="chain" id="PRO_5046201827" evidence="2">
    <location>
        <begin position="24"/>
        <end position="231"/>
    </location>
</feature>
<reference evidence="4" key="1">
    <citation type="journal article" date="2019" name="Int. J. Syst. Evol. Microbiol.">
        <title>The Global Catalogue of Microorganisms (GCM) 10K type strain sequencing project: providing services to taxonomists for standard genome sequencing and annotation.</title>
        <authorList>
            <consortium name="The Broad Institute Genomics Platform"/>
            <consortium name="The Broad Institute Genome Sequencing Center for Infectious Disease"/>
            <person name="Wu L."/>
            <person name="Ma J."/>
        </authorList>
    </citation>
    <scope>NUCLEOTIDE SEQUENCE [LARGE SCALE GENOMIC DNA]</scope>
    <source>
        <strain evidence="4">KCTC 42984</strain>
    </source>
</reference>
<dbReference type="EMBL" id="JBHRTQ010000013">
    <property type="protein sequence ID" value="MFC3175385.1"/>
    <property type="molecule type" value="Genomic_DNA"/>
</dbReference>
<organism evidence="3 4">
    <name type="scientific">Novosphingobium bradum</name>
    <dbReference type="NCBI Taxonomy" id="1737444"/>
    <lineage>
        <taxon>Bacteria</taxon>
        <taxon>Pseudomonadati</taxon>
        <taxon>Pseudomonadota</taxon>
        <taxon>Alphaproteobacteria</taxon>
        <taxon>Sphingomonadales</taxon>
        <taxon>Sphingomonadaceae</taxon>
        <taxon>Novosphingobium</taxon>
    </lineage>
</organism>
<dbReference type="RefSeq" id="WP_379510764.1">
    <property type="nucleotide sequence ID" value="NZ_JBHRTQ010000013.1"/>
</dbReference>
<dbReference type="PANTHER" id="PTHR36920:SF1">
    <property type="entry name" value="OUTER MEMBRANE PROTEIN W"/>
    <property type="match status" value="1"/>
</dbReference>
<name>A0ABV7IRS2_9SPHN</name>
<evidence type="ECO:0000256" key="1">
    <source>
        <dbReference type="ARBA" id="ARBA00009330"/>
    </source>
</evidence>
<dbReference type="InterPro" id="IPR005618">
    <property type="entry name" value="OMPW"/>
</dbReference>
<dbReference type="Pfam" id="PF03922">
    <property type="entry name" value="OmpW"/>
    <property type="match status" value="1"/>
</dbReference>
<comment type="similarity">
    <text evidence="1">Belongs to the OmpW/AlkL family.</text>
</comment>
<dbReference type="PANTHER" id="PTHR36920">
    <property type="match status" value="1"/>
</dbReference>
<gene>
    <name evidence="3" type="ORF">ACFOD9_14080</name>
</gene>
<dbReference type="Gene3D" id="2.40.160.20">
    <property type="match status" value="1"/>
</dbReference>
<evidence type="ECO:0000313" key="4">
    <source>
        <dbReference type="Proteomes" id="UP001595604"/>
    </source>
</evidence>
<dbReference type="SUPFAM" id="SSF56925">
    <property type="entry name" value="OMPA-like"/>
    <property type="match status" value="1"/>
</dbReference>
<protein>
    <submittedName>
        <fullName evidence="3">OmpW family protein</fullName>
    </submittedName>
</protein>
<accession>A0ABV7IRS2</accession>
<feature type="signal peptide" evidence="2">
    <location>
        <begin position="1"/>
        <end position="23"/>
    </location>
</feature>
<keyword evidence="4" id="KW-1185">Reference proteome</keyword>